<evidence type="ECO:0000313" key="3">
    <source>
        <dbReference type="Proteomes" id="UP000249334"/>
    </source>
</evidence>
<feature type="region of interest" description="Disordered" evidence="1">
    <location>
        <begin position="1"/>
        <end position="24"/>
    </location>
</feature>
<keyword evidence="3" id="KW-1185">Reference proteome</keyword>
<proteinExistence type="predicted"/>
<gene>
    <name evidence="2" type="ORF">GAR05_06165</name>
</gene>
<name>A0ABX9CAK7_9ACTN</name>
<reference evidence="2 3" key="1">
    <citation type="submission" date="2018-03" db="EMBL/GenBank/DDBJ databases">
        <title>Genomic framework for the identification of Micromonospora saelicesensis and Micromonospora noduli.</title>
        <authorList>
            <person name="Riesco R."/>
            <person name="Trujillo M.E."/>
        </authorList>
    </citation>
    <scope>NUCLEOTIDE SEQUENCE [LARGE SCALE GENOMIC DNA]</scope>
    <source>
        <strain evidence="2 3">GAR05</strain>
    </source>
</reference>
<organism evidence="2 3">
    <name type="scientific">Micromonospora saelicesensis</name>
    <dbReference type="NCBI Taxonomy" id="285676"/>
    <lineage>
        <taxon>Bacteria</taxon>
        <taxon>Bacillati</taxon>
        <taxon>Actinomycetota</taxon>
        <taxon>Actinomycetes</taxon>
        <taxon>Micromonosporales</taxon>
        <taxon>Micromonosporaceae</taxon>
        <taxon>Micromonospora</taxon>
    </lineage>
</organism>
<protein>
    <submittedName>
        <fullName evidence="2">Uncharacterized protein</fullName>
    </submittedName>
</protein>
<accession>A0ABX9CAK7</accession>
<evidence type="ECO:0000256" key="1">
    <source>
        <dbReference type="SAM" id="MobiDB-lite"/>
    </source>
</evidence>
<comment type="caution">
    <text evidence="2">The sequence shown here is derived from an EMBL/GenBank/DDBJ whole genome shotgun (WGS) entry which is preliminary data.</text>
</comment>
<dbReference type="RefSeq" id="WP_181541197.1">
    <property type="nucleotide sequence ID" value="NZ_PXXW01000055.1"/>
</dbReference>
<dbReference type="EMBL" id="PXXW01000055">
    <property type="protein sequence ID" value="RAN92673.1"/>
    <property type="molecule type" value="Genomic_DNA"/>
</dbReference>
<dbReference type="Proteomes" id="UP000249334">
    <property type="component" value="Unassembled WGS sequence"/>
</dbReference>
<sequence length="54" mass="6280">MAKDPQKAAAIKEHKDARAELERVSRRDRAETDAFLDANDRVIAAEKNVPWYRR</sequence>
<evidence type="ECO:0000313" key="2">
    <source>
        <dbReference type="EMBL" id="RAN92673.1"/>
    </source>
</evidence>